<dbReference type="AlphaFoldDB" id="A0A0A8ZHP9"/>
<name>A0A0A8ZHP9_ARUDO</name>
<dbReference type="EMBL" id="GBRH01258976">
    <property type="protein sequence ID" value="JAD38919.1"/>
    <property type="molecule type" value="Transcribed_RNA"/>
</dbReference>
<protein>
    <submittedName>
        <fullName evidence="1">Uncharacterized protein</fullName>
    </submittedName>
</protein>
<sequence>MVYLCLGTRTKQSMPYQSNYDKEASFGTNPVALLRCHHLGHLHHQCKKLQS</sequence>
<accession>A0A0A8ZHP9</accession>
<reference evidence="1" key="1">
    <citation type="submission" date="2014-09" db="EMBL/GenBank/DDBJ databases">
        <authorList>
            <person name="Magalhaes I.L.F."/>
            <person name="Oliveira U."/>
            <person name="Santos F.R."/>
            <person name="Vidigal T.H.D.A."/>
            <person name="Brescovit A.D."/>
            <person name="Santos A.J."/>
        </authorList>
    </citation>
    <scope>NUCLEOTIDE SEQUENCE</scope>
    <source>
        <tissue evidence="1">Shoot tissue taken approximately 20 cm above the soil surface</tissue>
    </source>
</reference>
<organism evidence="1">
    <name type="scientific">Arundo donax</name>
    <name type="common">Giant reed</name>
    <name type="synonym">Donax arundinaceus</name>
    <dbReference type="NCBI Taxonomy" id="35708"/>
    <lineage>
        <taxon>Eukaryota</taxon>
        <taxon>Viridiplantae</taxon>
        <taxon>Streptophyta</taxon>
        <taxon>Embryophyta</taxon>
        <taxon>Tracheophyta</taxon>
        <taxon>Spermatophyta</taxon>
        <taxon>Magnoliopsida</taxon>
        <taxon>Liliopsida</taxon>
        <taxon>Poales</taxon>
        <taxon>Poaceae</taxon>
        <taxon>PACMAD clade</taxon>
        <taxon>Arundinoideae</taxon>
        <taxon>Arundineae</taxon>
        <taxon>Arundo</taxon>
    </lineage>
</organism>
<evidence type="ECO:0000313" key="1">
    <source>
        <dbReference type="EMBL" id="JAD38919.1"/>
    </source>
</evidence>
<reference evidence="1" key="2">
    <citation type="journal article" date="2015" name="Data Brief">
        <title>Shoot transcriptome of the giant reed, Arundo donax.</title>
        <authorList>
            <person name="Barrero R.A."/>
            <person name="Guerrero F.D."/>
            <person name="Moolhuijzen P."/>
            <person name="Goolsby J.A."/>
            <person name="Tidwell J."/>
            <person name="Bellgard S.E."/>
            <person name="Bellgard M.I."/>
        </authorList>
    </citation>
    <scope>NUCLEOTIDE SEQUENCE</scope>
    <source>
        <tissue evidence="1">Shoot tissue taken approximately 20 cm above the soil surface</tissue>
    </source>
</reference>
<proteinExistence type="predicted"/>